<dbReference type="SUPFAM" id="SSF46785">
    <property type="entry name" value="Winged helix' DNA-binding domain"/>
    <property type="match status" value="1"/>
</dbReference>
<dbReference type="PRINTS" id="PR00039">
    <property type="entry name" value="HTHLYSR"/>
</dbReference>
<comment type="caution">
    <text evidence="6">The sequence shown here is derived from an EMBL/GenBank/DDBJ whole genome shotgun (WGS) entry which is preliminary data.</text>
</comment>
<comment type="similarity">
    <text evidence="1">Belongs to the LysR transcriptional regulatory family.</text>
</comment>
<evidence type="ECO:0000313" key="6">
    <source>
        <dbReference type="EMBL" id="MVP01066.1"/>
    </source>
</evidence>
<dbReference type="InterPro" id="IPR036390">
    <property type="entry name" value="WH_DNA-bd_sf"/>
</dbReference>
<dbReference type="GO" id="GO:0005829">
    <property type="term" value="C:cytosol"/>
    <property type="evidence" value="ECO:0007669"/>
    <property type="project" value="TreeGrafter"/>
</dbReference>
<sequence length="310" mass="35317">MEMLQLRYFLTVARLEHITRAAEELRIAQPALSKTIARLEEDLGTPLFDRQGRNIRLNPYGRAFQAKAQAALQLLEEGRREVADMAGLEQGRIHLALSNMEQIRDPLKEFLSRHPQVHFHILQASMEEMEQLIETNETDFYMTAMALHHPGIRQMPLLKEEVYLAVPPGHRLAGRGSINLIEAAEESFVGYKEGHPLRKMNDEFCRHAGFIPKVVCEVEDPASIADLVRSGFGIAFIGSCKSSEDLKLIKLSVNKPLCQRTFHIAWLDNRYLSKAAIAFREFLLQHFEGPPRQSPRTRTSSYFLEEGALI</sequence>
<evidence type="ECO:0000256" key="2">
    <source>
        <dbReference type="ARBA" id="ARBA00023015"/>
    </source>
</evidence>
<keyword evidence="3" id="KW-0238">DNA-binding</keyword>
<keyword evidence="4" id="KW-0804">Transcription</keyword>
<dbReference type="PANTHER" id="PTHR30419">
    <property type="entry name" value="HTH-TYPE TRANSCRIPTIONAL REGULATOR YBHD"/>
    <property type="match status" value="1"/>
</dbReference>
<dbReference type="GO" id="GO:0003700">
    <property type="term" value="F:DNA-binding transcription factor activity"/>
    <property type="evidence" value="ECO:0007669"/>
    <property type="project" value="InterPro"/>
</dbReference>
<dbReference type="Gene3D" id="1.10.10.10">
    <property type="entry name" value="Winged helix-like DNA-binding domain superfamily/Winged helix DNA-binding domain"/>
    <property type="match status" value="1"/>
</dbReference>
<dbReference type="Pfam" id="PF00126">
    <property type="entry name" value="HTH_1"/>
    <property type="match status" value="1"/>
</dbReference>
<evidence type="ECO:0000256" key="3">
    <source>
        <dbReference type="ARBA" id="ARBA00023125"/>
    </source>
</evidence>
<keyword evidence="2" id="KW-0805">Transcription regulation</keyword>
<evidence type="ECO:0000256" key="1">
    <source>
        <dbReference type="ARBA" id="ARBA00009437"/>
    </source>
</evidence>
<dbReference type="RefSeq" id="WP_157337118.1">
    <property type="nucleotide sequence ID" value="NZ_RHLK01000009.1"/>
</dbReference>
<dbReference type="EMBL" id="RHLK01000009">
    <property type="protein sequence ID" value="MVP01066.1"/>
    <property type="molecule type" value="Genomic_DNA"/>
</dbReference>
<proteinExistence type="inferred from homology"/>
<feature type="domain" description="HTH lysR-type" evidence="5">
    <location>
        <begin position="1"/>
        <end position="58"/>
    </location>
</feature>
<dbReference type="InterPro" id="IPR050950">
    <property type="entry name" value="HTH-type_LysR_regulators"/>
</dbReference>
<accession>A0A7X3FJU2</accession>
<dbReference type="PANTHER" id="PTHR30419:SF28">
    <property type="entry name" value="HTH-TYPE TRANSCRIPTIONAL REGULATOR BSDA"/>
    <property type="match status" value="1"/>
</dbReference>
<evidence type="ECO:0000256" key="4">
    <source>
        <dbReference type="ARBA" id="ARBA00023163"/>
    </source>
</evidence>
<dbReference type="GO" id="GO:0003677">
    <property type="term" value="F:DNA binding"/>
    <property type="evidence" value="ECO:0007669"/>
    <property type="project" value="UniProtKB-KW"/>
</dbReference>
<reference evidence="6 7" key="1">
    <citation type="journal article" date="2019" name="Microorganisms">
        <title>Paenibacillus lutrae sp. nov., A Chitinolytic Species Isolated from A River Otter in Castril Natural Park, Granada, Spain.</title>
        <authorList>
            <person name="Rodriguez M."/>
            <person name="Reina J.C."/>
            <person name="Bejar V."/>
            <person name="Llamas I."/>
        </authorList>
    </citation>
    <scope>NUCLEOTIDE SEQUENCE [LARGE SCALE GENOMIC DNA]</scope>
    <source>
        <strain evidence="6 7">N10</strain>
    </source>
</reference>
<dbReference type="Pfam" id="PF03466">
    <property type="entry name" value="LysR_substrate"/>
    <property type="match status" value="1"/>
</dbReference>
<dbReference type="FunFam" id="1.10.10.10:FF:000001">
    <property type="entry name" value="LysR family transcriptional regulator"/>
    <property type="match status" value="1"/>
</dbReference>
<organism evidence="6 7">
    <name type="scientific">Paenibacillus lutrae</name>
    <dbReference type="NCBI Taxonomy" id="2078573"/>
    <lineage>
        <taxon>Bacteria</taxon>
        <taxon>Bacillati</taxon>
        <taxon>Bacillota</taxon>
        <taxon>Bacilli</taxon>
        <taxon>Bacillales</taxon>
        <taxon>Paenibacillaceae</taxon>
        <taxon>Paenibacillus</taxon>
    </lineage>
</organism>
<dbReference type="InterPro" id="IPR005119">
    <property type="entry name" value="LysR_subst-bd"/>
</dbReference>
<dbReference type="Proteomes" id="UP000490800">
    <property type="component" value="Unassembled WGS sequence"/>
</dbReference>
<dbReference type="InterPro" id="IPR036388">
    <property type="entry name" value="WH-like_DNA-bd_sf"/>
</dbReference>
<evidence type="ECO:0000259" key="5">
    <source>
        <dbReference type="PROSITE" id="PS50931"/>
    </source>
</evidence>
<dbReference type="OrthoDB" id="9803735at2"/>
<dbReference type="Gene3D" id="3.40.190.290">
    <property type="match status" value="1"/>
</dbReference>
<gene>
    <name evidence="6" type="ORF">EDM21_16330</name>
</gene>
<dbReference type="PROSITE" id="PS50931">
    <property type="entry name" value="HTH_LYSR"/>
    <property type="match status" value="1"/>
</dbReference>
<evidence type="ECO:0000313" key="7">
    <source>
        <dbReference type="Proteomes" id="UP000490800"/>
    </source>
</evidence>
<dbReference type="SUPFAM" id="SSF53850">
    <property type="entry name" value="Periplasmic binding protein-like II"/>
    <property type="match status" value="1"/>
</dbReference>
<name>A0A7X3FJU2_9BACL</name>
<dbReference type="InterPro" id="IPR000847">
    <property type="entry name" value="LysR_HTH_N"/>
</dbReference>
<keyword evidence="7" id="KW-1185">Reference proteome</keyword>
<dbReference type="AlphaFoldDB" id="A0A7X3FJU2"/>
<protein>
    <submittedName>
        <fullName evidence="6">LysR family transcriptional regulator</fullName>
    </submittedName>
</protein>